<reference evidence="2 3" key="1">
    <citation type="journal article" date="2013" name="Environ. Microbiol.">
        <title>Complete genome, catabolic sub-proteomes and key-metabolites of Desulfobacula toluolica Tol2, a marine, aromatic compound-degrading, sulfate-reducing bacterium.</title>
        <authorList>
            <person name="Wohlbrand L."/>
            <person name="Jacob J.H."/>
            <person name="Kube M."/>
            <person name="Mussmann M."/>
            <person name="Jarling R."/>
            <person name="Beck A."/>
            <person name="Amann R."/>
            <person name="Wilkes H."/>
            <person name="Reinhardt R."/>
            <person name="Rabus R."/>
        </authorList>
    </citation>
    <scope>NUCLEOTIDE SEQUENCE [LARGE SCALE GENOMIC DNA]</scope>
    <source>
        <strain evidence="3">DSM 7467 / Tol2</strain>
    </source>
</reference>
<accession>K0NJ58</accession>
<proteinExistence type="predicted"/>
<evidence type="ECO:0000313" key="3">
    <source>
        <dbReference type="Proteomes" id="UP000007347"/>
    </source>
</evidence>
<dbReference type="EMBL" id="FO203503">
    <property type="protein sequence ID" value="CCK81501.1"/>
    <property type="molecule type" value="Genomic_DNA"/>
</dbReference>
<feature type="compositionally biased region" description="Basic and acidic residues" evidence="1">
    <location>
        <begin position="135"/>
        <end position="155"/>
    </location>
</feature>
<feature type="compositionally biased region" description="Acidic residues" evidence="1">
    <location>
        <begin position="97"/>
        <end position="134"/>
    </location>
</feature>
<organism evidence="2 3">
    <name type="scientific">Desulfobacula toluolica (strain DSM 7467 / Tol2)</name>
    <dbReference type="NCBI Taxonomy" id="651182"/>
    <lineage>
        <taxon>Bacteria</taxon>
        <taxon>Pseudomonadati</taxon>
        <taxon>Thermodesulfobacteriota</taxon>
        <taxon>Desulfobacteria</taxon>
        <taxon>Desulfobacterales</taxon>
        <taxon>Desulfobacteraceae</taxon>
        <taxon>Desulfobacula</taxon>
    </lineage>
</organism>
<protein>
    <submittedName>
        <fullName evidence="2">Uncharacterized protein</fullName>
    </submittedName>
</protein>
<dbReference type="RefSeq" id="WP_014958690.1">
    <property type="nucleotide sequence ID" value="NC_018645.1"/>
</dbReference>
<feature type="region of interest" description="Disordered" evidence="1">
    <location>
        <begin position="77"/>
        <end position="185"/>
    </location>
</feature>
<gene>
    <name evidence="2" type="ordered locus">TOL2_C33440</name>
</gene>
<dbReference type="AlphaFoldDB" id="K0NJ58"/>
<dbReference type="HOGENOM" id="CLU_1298134_0_0_7"/>
<sequence>MKITDPDVIRNGENDLIKAVTDDLDLNAVKDVIKQRLAAADLSSRGGQIVVHNNEIAFKLDFDLQLSGSLMFDRQGNYIPESDETGEHENLIPGDLDTIDISDSLNDESDKESDDELDDEPLEDFNIDIPDDDLEKNFFTKDERSDTSKDSKNIQENEDSTVAISTPDQFNNDSEPEPGMENEEFIPDDLIDDDINDILKESQDFWELKKEE</sequence>
<feature type="compositionally biased region" description="Acidic residues" evidence="1">
    <location>
        <begin position="174"/>
        <end position="185"/>
    </location>
</feature>
<evidence type="ECO:0000313" key="2">
    <source>
        <dbReference type="EMBL" id="CCK81501.1"/>
    </source>
</evidence>
<dbReference type="OrthoDB" id="5423086at2"/>
<evidence type="ECO:0000256" key="1">
    <source>
        <dbReference type="SAM" id="MobiDB-lite"/>
    </source>
</evidence>
<feature type="compositionally biased region" description="Polar residues" evidence="1">
    <location>
        <begin position="160"/>
        <end position="173"/>
    </location>
</feature>
<dbReference type="STRING" id="651182.TOL2_C33440"/>
<dbReference type="KEGG" id="dto:TOL2_C33440"/>
<keyword evidence="3" id="KW-1185">Reference proteome</keyword>
<dbReference type="Proteomes" id="UP000007347">
    <property type="component" value="Chromosome"/>
</dbReference>
<name>K0NJ58_DESTT</name>